<evidence type="ECO:0000256" key="2">
    <source>
        <dbReference type="SAM" id="MobiDB-lite"/>
    </source>
</evidence>
<sequence length="572" mass="64102">MFGVRPKKNEKPGAHLPFTHNALEAVRTYVNVTCKGKGVHPRLIANFDQVWCTLHRPAKSVRQKDPTWRGLTKDPMARSLQMRRVRHHLENALNLRFTEPNPDCKDAHQRSSMPEVSGGATATAPVDAWRTPRTLTTLSFIDGYVARGYITVKAGGISEANRELLNQSLSKYLYIEDPQEGTHIWNEKSLIRYLSFLAEEVRARRKSLGLTARHRALVMLDQAAAHMSSSGFGAVAGPNDGWHQAYHSLEGEKSFLWAIQKGDDTTTRMILPSWMADVLQMRVCKFVTEHDQWQGRMAKRGAMGKELTASQKKKFDQWSLDLKQKVIFNKSKKRVVLQASEVTKDCICVQLHLSEDPEKLLLCASSGAPYRLVLLKSEGRAESKTVPSELDHAVPPDALQELRDEAGNASEQSDEEENAEMEDLKLRELENEAYCNEFGVSDPDDLLVMADSDEEDVDVSWAGEGAKKTKTFMFRPAWVKAESLGLTQLPRHIQGCSIACHGTGRQWQGHYPLARVGLSSNWGGSTGRSECEALVKAIRGVLEAHVAAYPRDRLWLQQLQRVKDAQATQNLA</sequence>
<reference evidence="3 4" key="1">
    <citation type="submission" date="2024-02" db="EMBL/GenBank/DDBJ databases">
        <authorList>
            <person name="Chen Y."/>
            <person name="Shah S."/>
            <person name="Dougan E. K."/>
            <person name="Thang M."/>
            <person name="Chan C."/>
        </authorList>
    </citation>
    <scope>NUCLEOTIDE SEQUENCE [LARGE SCALE GENOMIC DNA]</scope>
</reference>
<evidence type="ECO:0008006" key="5">
    <source>
        <dbReference type="Google" id="ProtNLM"/>
    </source>
</evidence>
<feature type="region of interest" description="Disordered" evidence="2">
    <location>
        <begin position="100"/>
        <end position="120"/>
    </location>
</feature>
<protein>
    <recommendedName>
        <fullName evidence="5">DDE-1 domain-containing protein</fullName>
    </recommendedName>
</protein>
<name>A0ABP0R6I6_9DINO</name>
<evidence type="ECO:0000313" key="3">
    <source>
        <dbReference type="EMBL" id="CAK9096183.1"/>
    </source>
</evidence>
<comment type="caution">
    <text evidence="3">The sequence shown here is derived from an EMBL/GenBank/DDBJ whole genome shotgun (WGS) entry which is preliminary data.</text>
</comment>
<evidence type="ECO:0000256" key="1">
    <source>
        <dbReference type="SAM" id="Coils"/>
    </source>
</evidence>
<dbReference type="Proteomes" id="UP001642484">
    <property type="component" value="Unassembled WGS sequence"/>
</dbReference>
<accession>A0ABP0R6I6</accession>
<dbReference type="EMBL" id="CAXAMN010025583">
    <property type="protein sequence ID" value="CAK9096183.1"/>
    <property type="molecule type" value="Genomic_DNA"/>
</dbReference>
<organism evidence="3 4">
    <name type="scientific">Durusdinium trenchii</name>
    <dbReference type="NCBI Taxonomy" id="1381693"/>
    <lineage>
        <taxon>Eukaryota</taxon>
        <taxon>Sar</taxon>
        <taxon>Alveolata</taxon>
        <taxon>Dinophyceae</taxon>
        <taxon>Suessiales</taxon>
        <taxon>Symbiodiniaceae</taxon>
        <taxon>Durusdinium</taxon>
    </lineage>
</organism>
<proteinExistence type="predicted"/>
<gene>
    <name evidence="3" type="ORF">CCMP2556_LOCUS45739</name>
</gene>
<keyword evidence="1" id="KW-0175">Coiled coil</keyword>
<keyword evidence="4" id="KW-1185">Reference proteome</keyword>
<feature type="coiled-coil region" evidence="1">
    <location>
        <begin position="399"/>
        <end position="432"/>
    </location>
</feature>
<evidence type="ECO:0000313" key="4">
    <source>
        <dbReference type="Proteomes" id="UP001642484"/>
    </source>
</evidence>